<dbReference type="GO" id="GO:0045892">
    <property type="term" value="P:negative regulation of DNA-templated transcription"/>
    <property type="evidence" value="ECO:0007669"/>
    <property type="project" value="InterPro"/>
</dbReference>
<keyword evidence="1" id="KW-0805">Transcription regulation</keyword>
<organism evidence="4">
    <name type="scientific">freshwater metagenome</name>
    <dbReference type="NCBI Taxonomy" id="449393"/>
    <lineage>
        <taxon>unclassified sequences</taxon>
        <taxon>metagenomes</taxon>
        <taxon>ecological metagenomes</taxon>
    </lineage>
</organism>
<evidence type="ECO:0000256" key="1">
    <source>
        <dbReference type="ARBA" id="ARBA00023015"/>
    </source>
</evidence>
<dbReference type="EMBL" id="CAEZSR010000002">
    <property type="protein sequence ID" value="CAB4537706.1"/>
    <property type="molecule type" value="Genomic_DNA"/>
</dbReference>
<dbReference type="Pfam" id="PF02909">
    <property type="entry name" value="TetR_C_1"/>
    <property type="match status" value="1"/>
</dbReference>
<evidence type="ECO:0000313" key="4">
    <source>
        <dbReference type="EMBL" id="CAB4537706.1"/>
    </source>
</evidence>
<dbReference type="SUPFAM" id="SSF48498">
    <property type="entry name" value="Tetracyclin repressor-like, C-terminal domain"/>
    <property type="match status" value="1"/>
</dbReference>
<reference evidence="4" key="1">
    <citation type="submission" date="2020-05" db="EMBL/GenBank/DDBJ databases">
        <authorList>
            <person name="Chiriac C."/>
            <person name="Salcher M."/>
            <person name="Ghai R."/>
            <person name="Kavagutti S V."/>
        </authorList>
    </citation>
    <scope>NUCLEOTIDE SEQUENCE</scope>
</reference>
<proteinExistence type="predicted"/>
<accession>A0A6J6BFK4</accession>
<dbReference type="InterPro" id="IPR036271">
    <property type="entry name" value="Tet_transcr_reg_TetR-rel_C_sf"/>
</dbReference>
<keyword evidence="2" id="KW-0804">Transcription</keyword>
<gene>
    <name evidence="4" type="ORF">UFOPK1493_00090</name>
</gene>
<sequence>MGDVLEGFEQLIGDTYPYLAELLHDHVQRPGYDFADEFEIGLEVVLDGVGRLRSAGRRR</sequence>
<evidence type="ECO:0000259" key="3">
    <source>
        <dbReference type="Pfam" id="PF02909"/>
    </source>
</evidence>
<dbReference type="Gene3D" id="1.10.357.10">
    <property type="entry name" value="Tetracycline Repressor, domain 2"/>
    <property type="match status" value="1"/>
</dbReference>
<protein>
    <submittedName>
        <fullName evidence="4">Unannotated protein</fullName>
    </submittedName>
</protein>
<evidence type="ECO:0000256" key="2">
    <source>
        <dbReference type="ARBA" id="ARBA00023163"/>
    </source>
</evidence>
<name>A0A6J6BFK4_9ZZZZ</name>
<feature type="domain" description="Tetracycline repressor TetR C-terminal" evidence="3">
    <location>
        <begin position="10"/>
        <end position="49"/>
    </location>
</feature>
<dbReference type="AlphaFoldDB" id="A0A6J6BFK4"/>
<dbReference type="InterPro" id="IPR004111">
    <property type="entry name" value="Repressor_TetR_C"/>
</dbReference>